<dbReference type="EC" id="3.2.2.27" evidence="13"/>
<feature type="domain" description="N-acetyltransferase" evidence="17">
    <location>
        <begin position="8"/>
        <end position="188"/>
    </location>
</feature>
<dbReference type="InterPro" id="IPR050794">
    <property type="entry name" value="CPA2_transporter"/>
</dbReference>
<dbReference type="HAMAP" id="MF_00148">
    <property type="entry name" value="UDG"/>
    <property type="match status" value="1"/>
</dbReference>
<dbReference type="CDD" id="cd10027">
    <property type="entry name" value="UDG-F1-like"/>
    <property type="match status" value="1"/>
</dbReference>
<dbReference type="FunFam" id="3.40.470.10:FF:000007">
    <property type="entry name" value="Uracil-DNA glycosylase"/>
    <property type="match status" value="1"/>
</dbReference>
<dbReference type="GO" id="GO:0005739">
    <property type="term" value="C:mitochondrion"/>
    <property type="evidence" value="ECO:0007669"/>
    <property type="project" value="UniProtKB-SubCell"/>
</dbReference>
<comment type="catalytic activity">
    <reaction evidence="13">
        <text>Hydrolyzes single-stranded DNA or mismatched double-stranded DNA and polynucleotides, releasing free uracil.</text>
        <dbReference type="EC" id="3.2.2.27"/>
    </reaction>
</comment>
<dbReference type="InterPro" id="IPR036895">
    <property type="entry name" value="Uracil-DNA_glycosylase-like_sf"/>
</dbReference>
<dbReference type="InterPro" id="IPR018085">
    <property type="entry name" value="Ura-DNA_Glyclase_AS"/>
</dbReference>
<dbReference type="GO" id="GO:0005634">
    <property type="term" value="C:nucleus"/>
    <property type="evidence" value="ECO:0007669"/>
    <property type="project" value="UniProtKB-SubCell"/>
</dbReference>
<feature type="transmembrane region" description="Helical" evidence="16">
    <location>
        <begin position="437"/>
        <end position="460"/>
    </location>
</feature>
<evidence type="ECO:0000256" key="5">
    <source>
        <dbReference type="ARBA" id="ARBA00022763"/>
    </source>
</evidence>
<feature type="region of interest" description="Disordered" evidence="15">
    <location>
        <begin position="1215"/>
        <end position="1237"/>
    </location>
</feature>
<dbReference type="NCBIfam" id="NF003592">
    <property type="entry name" value="PRK05254.1-5"/>
    <property type="match status" value="1"/>
</dbReference>
<feature type="transmembrane region" description="Helical" evidence="16">
    <location>
        <begin position="620"/>
        <end position="643"/>
    </location>
</feature>
<dbReference type="Pfam" id="PF00999">
    <property type="entry name" value="Na_H_Exchanger"/>
    <property type="match status" value="1"/>
</dbReference>
<keyword evidence="3" id="KW-0813">Transport</keyword>
<keyword evidence="6 13" id="KW-0378">Hydrolase</keyword>
<keyword evidence="4 16" id="KW-0812">Transmembrane</keyword>
<feature type="transmembrane region" description="Helical" evidence="16">
    <location>
        <begin position="543"/>
        <end position="570"/>
    </location>
</feature>
<feature type="transmembrane region" description="Helical" evidence="16">
    <location>
        <begin position="655"/>
        <end position="673"/>
    </location>
</feature>
<comment type="caution">
    <text evidence="18">The sequence shown here is derived from an EMBL/GenBank/DDBJ whole genome shotgun (WGS) entry which is preliminary data.</text>
</comment>
<evidence type="ECO:0000256" key="6">
    <source>
        <dbReference type="ARBA" id="ARBA00022801"/>
    </source>
</evidence>
<evidence type="ECO:0000256" key="7">
    <source>
        <dbReference type="ARBA" id="ARBA00022989"/>
    </source>
</evidence>
<sequence length="1493" mass="162814">MTVSSEQFSFRQAKSEELDIFIDILERAAQWMEANCLNQWIPGSFIAPKTRAHIQHTISLGNAFFIVKANNEYSAASSESIIGTFTLNYTDPFDEMLWKDLVDDWTDAVYLHRLVVEREYKGYGLGPKALVFAEQEGLKRGKHYLRLDCMADNKLLKAYYREKAHFKEFDDYPGERLFGSLIHSPALVGSTMKAAILFLTLQLVFISKATPWNGIGELELPSDVCEGANIACHHRDNMEQEDYRHDYMSSAVIALASGMDVALVHQLAEILNLYLSSKVVSAPWAPLQVGLGSVVSGLNPTEVNKSNPFVLFVIQAVIIITLCYVLHLGLRRLRQPRVISEVIAGIILGPSVMGRIPGFASTIFHPDSLPFLNLISNIGLVFFLFLVGLELDPALVVKRAKFALGISIAGMVLPLGVGAAVSYVLYKELGPNTTVGFGQFLLFCGVAMAITAFPVLARILAEQKLLTTKVGFLTICAASVDDIVAWTLLALVVSIINSASKLTPLYVILLSIGWILILIFAVRPLLMLMIRRTKSQDEPSQTMMAFTMVVVLVSAFVTDVIGIHAIFGSFLVGLIIPTDSGFAVGVTKRIEDLVTVVFLPLYFALSGLKTQVGLLDDGKTWGLVVLVTFVACFGKIVGCTAAAKVQGMEWRESLAIGMLMNCKGLVELVVLNIGYDAGVINARVFVIMVAMCLITTCMTAPLVSWIYPVHYQKAAALRAIAKKKLSGDVERADSNADTDKVNRGIMLCLDKIQNLPAMMTFLGILHTHTPTTQAIETNHVPPATEGPPLIVLRLLHLTERSSSVLMAASERAAVLRRDNLMVVFQAFAKMIGITVHPRMTLSVDPDDFAKSIHDEAVESGADTIILPWNSTAIPDPPAAQTNDAAREVVLSKPLVSSNTQVVSRLLNTTAGSGLTTALFIDREFGGAGHFATLMVPLYGSVDDEDAVKLASNMSRNQLCRVILVRIKCESPNSTVGTAETRLQVNHGQPSVDLQAAEEVADLPQDDEALVMEYFPHRFVTHGIKHHAPHGKKGSTDAGVEIGHNVFMHQVSSVPDAIALSKALLGPRDLLVLGRGPAAKMGQGAEPSGIAKPMNQVDTFAATASSEGLRSRYLRHQPSSRDLHHLNMSALTVASILGSAAQSFLSNEVPSCLLVVQSGKKHSNAGIMLATPVASYVGNKPSTKDGAAKRANTSTGSSTKTQSSLLAWAKPKVVASDSTPSTATTTSTSSTSTSTGEATTTVVVKAKPDILKGLTDEKRELLTLEQDTMDATWLRALQSEFSKPYFIELKKFLKQEEVSKQKVFPPKEDIYSWSRFTPLPAVRVVILGQDPYHDDNQAHGLCFSVKKPVRPPPSLRNMFKLLQDDIPGFQIPNHGYLETWARQGVLMVNASMTVRAHNANSHKGKGWEKLLDSVIKTISDQRRHVVFLLWGKDAQNRGVLIDKKKHLVLQSVHPSPLSASRGYFECAHFSKANKYLEENGLTPIEWNSLVGDTS</sequence>
<dbReference type="PANTHER" id="PTHR32468">
    <property type="entry name" value="CATION/H + ANTIPORTER"/>
    <property type="match status" value="1"/>
</dbReference>
<evidence type="ECO:0000313" key="18">
    <source>
        <dbReference type="EMBL" id="KAG9323850.1"/>
    </source>
</evidence>
<protein>
    <recommendedName>
        <fullName evidence="13">Uracil-DNA glycosylase</fullName>
        <shortName evidence="13">UDG</shortName>
        <ecNumber evidence="13">3.2.2.27</ecNumber>
    </recommendedName>
</protein>
<comment type="subcellular location">
    <subcellularLocation>
        <location evidence="1">Membrane</location>
        <topology evidence="1">Multi-pass membrane protein</topology>
    </subcellularLocation>
    <subcellularLocation>
        <location evidence="13">Mitochondrion</location>
    </subcellularLocation>
    <subcellularLocation>
        <location evidence="13">Nucleus</location>
    </subcellularLocation>
</comment>
<evidence type="ECO:0000256" key="11">
    <source>
        <dbReference type="ARBA" id="ARBA00023204"/>
    </source>
</evidence>
<evidence type="ECO:0000256" key="15">
    <source>
        <dbReference type="SAM" id="MobiDB-lite"/>
    </source>
</evidence>
<dbReference type="NCBIfam" id="TIGR00628">
    <property type="entry name" value="ung"/>
    <property type="match status" value="1"/>
</dbReference>
<evidence type="ECO:0000256" key="3">
    <source>
        <dbReference type="ARBA" id="ARBA00022448"/>
    </source>
</evidence>
<dbReference type="InterPro" id="IPR038770">
    <property type="entry name" value="Na+/solute_symporter_sf"/>
</dbReference>
<evidence type="ECO:0000259" key="17">
    <source>
        <dbReference type="PROSITE" id="PS51186"/>
    </source>
</evidence>
<comment type="similarity">
    <text evidence="2 13">Belongs to the uracil-DNA glycosylase (UDG) superfamily. UNG family.</text>
</comment>
<reference evidence="18" key="1">
    <citation type="submission" date="2021-07" db="EMBL/GenBank/DDBJ databases">
        <title>Draft genome of Mortierella alpina, strain LL118, isolated from an aspen leaf litter sample.</title>
        <authorList>
            <person name="Yang S."/>
            <person name="Vinatzer B.A."/>
        </authorList>
    </citation>
    <scope>NUCLEOTIDE SEQUENCE</scope>
    <source>
        <strain evidence="18">LL118</strain>
    </source>
</reference>
<evidence type="ECO:0000256" key="10">
    <source>
        <dbReference type="ARBA" id="ARBA00023136"/>
    </source>
</evidence>
<proteinExistence type="inferred from homology"/>
<dbReference type="PANTHER" id="PTHR32468:SF0">
    <property type="entry name" value="K(+)_H(+) ANTIPORTER 1"/>
    <property type="match status" value="1"/>
</dbReference>
<dbReference type="Gene3D" id="3.40.470.10">
    <property type="entry name" value="Uracil-DNA glycosylase-like domain"/>
    <property type="match status" value="1"/>
</dbReference>
<dbReference type="GO" id="GO:0006284">
    <property type="term" value="P:base-excision repair"/>
    <property type="evidence" value="ECO:0007669"/>
    <property type="project" value="UniProtKB-UniRule"/>
</dbReference>
<keyword evidence="8" id="KW-0406">Ion transport</keyword>
<feature type="transmembrane region" description="Helical" evidence="16">
    <location>
        <begin position="403"/>
        <end position="425"/>
    </location>
</feature>
<dbReference type="PROSITE" id="PS51186">
    <property type="entry name" value="GNAT"/>
    <property type="match status" value="1"/>
</dbReference>
<dbReference type="Pfam" id="PF00583">
    <property type="entry name" value="Acetyltransf_1"/>
    <property type="match status" value="1"/>
</dbReference>
<keyword evidence="10 16" id="KW-0472">Membrane</keyword>
<feature type="active site" description="Proton acceptor" evidence="13 14">
    <location>
        <position position="1329"/>
    </location>
</feature>
<dbReference type="GO" id="GO:1902600">
    <property type="term" value="P:proton transmembrane transport"/>
    <property type="evidence" value="ECO:0007669"/>
    <property type="project" value="InterPro"/>
</dbReference>
<evidence type="ECO:0000256" key="2">
    <source>
        <dbReference type="ARBA" id="ARBA00008184"/>
    </source>
</evidence>
<feature type="transmembrane region" description="Helical" evidence="16">
    <location>
        <begin position="502"/>
        <end position="522"/>
    </location>
</feature>
<accession>A0A9P8A6R4</accession>
<feature type="transmembrane region" description="Helical" evidence="16">
    <location>
        <begin position="590"/>
        <end position="608"/>
    </location>
</feature>
<dbReference type="SMART" id="SM00986">
    <property type="entry name" value="UDG"/>
    <property type="match status" value="1"/>
</dbReference>
<dbReference type="GO" id="GO:0016020">
    <property type="term" value="C:membrane"/>
    <property type="evidence" value="ECO:0007669"/>
    <property type="project" value="UniProtKB-SubCell"/>
</dbReference>
<keyword evidence="7 16" id="KW-1133">Transmembrane helix</keyword>
<evidence type="ECO:0000256" key="4">
    <source>
        <dbReference type="ARBA" id="ARBA00022692"/>
    </source>
</evidence>
<keyword evidence="5 13" id="KW-0227">DNA damage</keyword>
<dbReference type="SUPFAM" id="SSF55729">
    <property type="entry name" value="Acyl-CoA N-acyltransferases (Nat)"/>
    <property type="match status" value="1"/>
</dbReference>
<evidence type="ECO:0000256" key="1">
    <source>
        <dbReference type="ARBA" id="ARBA00004141"/>
    </source>
</evidence>
<feature type="region of interest" description="Disordered" evidence="15">
    <location>
        <begin position="1177"/>
        <end position="1203"/>
    </location>
</feature>
<feature type="transmembrane region" description="Helical" evidence="16">
    <location>
        <begin position="342"/>
        <end position="365"/>
    </location>
</feature>
<dbReference type="GO" id="GO:0016747">
    <property type="term" value="F:acyltransferase activity, transferring groups other than amino-acyl groups"/>
    <property type="evidence" value="ECO:0007669"/>
    <property type="project" value="InterPro"/>
</dbReference>
<feature type="transmembrane region" description="Helical" evidence="16">
    <location>
        <begin position="472"/>
        <end position="496"/>
    </location>
</feature>
<dbReference type="SMART" id="SM00987">
    <property type="entry name" value="UreE_C"/>
    <property type="match status" value="1"/>
</dbReference>
<dbReference type="NCBIfam" id="NF003588">
    <property type="entry name" value="PRK05254.1-1"/>
    <property type="match status" value="1"/>
</dbReference>
<dbReference type="GO" id="GO:0015297">
    <property type="term" value="F:antiporter activity"/>
    <property type="evidence" value="ECO:0007669"/>
    <property type="project" value="InterPro"/>
</dbReference>
<dbReference type="InterPro" id="IPR002043">
    <property type="entry name" value="UDG_fam1"/>
</dbReference>
<evidence type="ECO:0000256" key="12">
    <source>
        <dbReference type="ARBA" id="ARBA00023242"/>
    </source>
</evidence>
<keyword evidence="9 13" id="KW-0496">Mitochondrion</keyword>
<gene>
    <name evidence="13" type="primary">UNG1</name>
    <name evidence="18" type="ORF">KVV02_007860</name>
</gene>
<dbReference type="Gene3D" id="1.20.1530.20">
    <property type="match status" value="1"/>
</dbReference>
<dbReference type="InterPro" id="IPR006153">
    <property type="entry name" value="Cation/H_exchanger_TM"/>
</dbReference>
<organism evidence="18 19">
    <name type="scientific">Mortierella alpina</name>
    <name type="common">Oleaginous fungus</name>
    <name type="synonym">Mortierella renispora</name>
    <dbReference type="NCBI Taxonomy" id="64518"/>
    <lineage>
        <taxon>Eukaryota</taxon>
        <taxon>Fungi</taxon>
        <taxon>Fungi incertae sedis</taxon>
        <taxon>Mucoromycota</taxon>
        <taxon>Mortierellomycotina</taxon>
        <taxon>Mortierellomycetes</taxon>
        <taxon>Mortierellales</taxon>
        <taxon>Mortierellaceae</taxon>
        <taxon>Mortierella</taxon>
    </lineage>
</organism>
<feature type="transmembrane region" description="Helical" evidence="16">
    <location>
        <begin position="309"/>
        <end position="330"/>
    </location>
</feature>
<feature type="compositionally biased region" description="Low complexity" evidence="15">
    <location>
        <begin position="1192"/>
        <end position="1203"/>
    </location>
</feature>
<dbReference type="PROSITE" id="PS00130">
    <property type="entry name" value="U_DNA_GLYCOSYLASE"/>
    <property type="match status" value="1"/>
</dbReference>
<evidence type="ECO:0000256" key="9">
    <source>
        <dbReference type="ARBA" id="ARBA00023128"/>
    </source>
</evidence>
<feature type="transmembrane region" description="Helical" evidence="16">
    <location>
        <begin position="371"/>
        <end position="391"/>
    </location>
</feature>
<feature type="transmembrane region" description="Helical" evidence="16">
    <location>
        <begin position="685"/>
        <end position="707"/>
    </location>
</feature>
<evidence type="ECO:0000256" key="8">
    <source>
        <dbReference type="ARBA" id="ARBA00023065"/>
    </source>
</evidence>
<dbReference type="Pfam" id="PF03167">
    <property type="entry name" value="UDG"/>
    <property type="match status" value="1"/>
</dbReference>
<dbReference type="InterPro" id="IPR016181">
    <property type="entry name" value="Acyl_CoA_acyltransferase"/>
</dbReference>
<dbReference type="GO" id="GO:0004844">
    <property type="term" value="F:uracil DNA N-glycosylase activity"/>
    <property type="evidence" value="ECO:0007669"/>
    <property type="project" value="UniProtKB-UniRule"/>
</dbReference>
<evidence type="ECO:0000256" key="16">
    <source>
        <dbReference type="SAM" id="Phobius"/>
    </source>
</evidence>
<name>A0A9P8A6R4_MORAP</name>
<evidence type="ECO:0000256" key="13">
    <source>
        <dbReference type="HAMAP-Rule" id="MF_03166"/>
    </source>
</evidence>
<keyword evidence="11 13" id="KW-0234">DNA repair</keyword>
<comment type="function">
    <text evidence="13">Excises uracil residues from the DNA which can arise as a result of misincorporation of dUMP residues by DNA polymerase or due to deamination of cytosine.</text>
</comment>
<dbReference type="EMBL" id="JAIFTL010000086">
    <property type="protein sequence ID" value="KAG9323850.1"/>
    <property type="molecule type" value="Genomic_DNA"/>
</dbReference>
<dbReference type="NCBIfam" id="NF003589">
    <property type="entry name" value="PRK05254.1-2"/>
    <property type="match status" value="1"/>
</dbReference>
<evidence type="ECO:0000313" key="19">
    <source>
        <dbReference type="Proteomes" id="UP000717515"/>
    </source>
</evidence>
<evidence type="ECO:0000256" key="14">
    <source>
        <dbReference type="PROSITE-ProRule" id="PRU10072"/>
    </source>
</evidence>
<dbReference type="InterPro" id="IPR000182">
    <property type="entry name" value="GNAT_dom"/>
</dbReference>
<keyword evidence="12 13" id="KW-0539">Nucleus</keyword>
<dbReference type="InterPro" id="IPR005122">
    <property type="entry name" value="Uracil-DNA_glycosylase-like"/>
</dbReference>
<dbReference type="SUPFAM" id="SSF52141">
    <property type="entry name" value="Uracil-DNA glycosylase-like"/>
    <property type="match status" value="1"/>
</dbReference>
<dbReference type="Gene3D" id="3.40.630.30">
    <property type="match status" value="1"/>
</dbReference>
<dbReference type="Proteomes" id="UP000717515">
    <property type="component" value="Unassembled WGS sequence"/>
</dbReference>